<dbReference type="Proteomes" id="UP000832034">
    <property type="component" value="Chromosome"/>
</dbReference>
<evidence type="ECO:0000313" key="3">
    <source>
        <dbReference type="Proteomes" id="UP000832034"/>
    </source>
</evidence>
<sequence length="213" mass="24572">MMVEKQMMEDFKKLLETLGKQSKVEQVQEQQQKLAILKAEKEAEVFDFDKAMAGVTRLKDPNRAPRYVDKTPTRVRSERMDLAEKDHYFYVSQEADETPPKQFSKGGQGRKDIEKLLSGKLRVISTLDLHGYSLEEAQEVLNEFIDYVRQYGTCGEIIHGSGLGSRGFAPVLKNMVRRWLMQHPEVLAYTEPHVNNDGAVLILLKRVWRDETE</sequence>
<gene>
    <name evidence="2" type="ORF">LVJ81_04375</name>
</gene>
<accession>A0ABY4EDH4</accession>
<dbReference type="InterPro" id="IPR036063">
    <property type="entry name" value="Smr_dom_sf"/>
</dbReference>
<dbReference type="EMBL" id="CP091512">
    <property type="protein sequence ID" value="UOO93274.1"/>
    <property type="molecule type" value="Genomic_DNA"/>
</dbReference>
<dbReference type="SUPFAM" id="SSF160443">
    <property type="entry name" value="SMR domain-like"/>
    <property type="match status" value="1"/>
</dbReference>
<evidence type="ECO:0000313" key="2">
    <source>
        <dbReference type="EMBL" id="UOO93274.1"/>
    </source>
</evidence>
<keyword evidence="3" id="KW-1185">Reference proteome</keyword>
<dbReference type="RefSeq" id="WP_019957611.1">
    <property type="nucleotide sequence ID" value="NZ_CP091512.1"/>
</dbReference>
<evidence type="ECO:0000259" key="1">
    <source>
        <dbReference type="PROSITE" id="PS50828"/>
    </source>
</evidence>
<dbReference type="PANTHER" id="PTHR35562:SF2">
    <property type="entry name" value="DNA ENDONUCLEASE SMRA-RELATED"/>
    <property type="match status" value="1"/>
</dbReference>
<dbReference type="SMART" id="SM00463">
    <property type="entry name" value="SMR"/>
    <property type="match status" value="1"/>
</dbReference>
<proteinExistence type="predicted"/>
<name>A0ABY4EDH4_VITST</name>
<reference evidence="2" key="2">
    <citation type="journal article" date="2022" name="Res Sq">
        <title>Evolution of multicellular longitudinally dividing oral cavity symbionts (Neisseriaceae).</title>
        <authorList>
            <person name="Nyongesa S."/>
            <person name="Weber P."/>
            <person name="Bernet E."/>
            <person name="Pullido F."/>
            <person name="Nieckarz M."/>
            <person name="Delaby M."/>
            <person name="Nieves C."/>
            <person name="Viehboeck T."/>
            <person name="Krause N."/>
            <person name="Rivera-Millot A."/>
            <person name="Nakamura A."/>
            <person name="Vischer N."/>
            <person name="VanNieuwenhze M."/>
            <person name="Brun Y."/>
            <person name="Cava F."/>
            <person name="Bulgheresi S."/>
            <person name="Veyrier F."/>
        </authorList>
    </citation>
    <scope>NUCLEOTIDE SEQUENCE</scope>
    <source>
        <strain evidence="2">SAG 1488-6</strain>
    </source>
</reference>
<dbReference type="Gene3D" id="3.30.1370.110">
    <property type="match status" value="1"/>
</dbReference>
<protein>
    <submittedName>
        <fullName evidence="2">Smr/MutS family protein</fullName>
    </submittedName>
</protein>
<dbReference type="Pfam" id="PF01713">
    <property type="entry name" value="Smr"/>
    <property type="match status" value="1"/>
</dbReference>
<organism evidence="2 3">
    <name type="scientific">Vitreoscilla stercoraria</name>
    <dbReference type="NCBI Taxonomy" id="61"/>
    <lineage>
        <taxon>Bacteria</taxon>
        <taxon>Pseudomonadati</taxon>
        <taxon>Pseudomonadota</taxon>
        <taxon>Betaproteobacteria</taxon>
        <taxon>Neisseriales</taxon>
        <taxon>Neisseriaceae</taxon>
        <taxon>Vitreoscilla</taxon>
    </lineage>
</organism>
<dbReference type="PANTHER" id="PTHR35562">
    <property type="entry name" value="DNA ENDONUCLEASE SMRA-RELATED"/>
    <property type="match status" value="1"/>
</dbReference>
<dbReference type="PROSITE" id="PS50828">
    <property type="entry name" value="SMR"/>
    <property type="match status" value="1"/>
</dbReference>
<dbReference type="InterPro" id="IPR002625">
    <property type="entry name" value="Smr_dom"/>
</dbReference>
<reference evidence="2" key="1">
    <citation type="submission" date="2021-12" db="EMBL/GenBank/DDBJ databases">
        <authorList>
            <person name="Veyrier F.J."/>
        </authorList>
    </citation>
    <scope>NUCLEOTIDE SEQUENCE</scope>
    <source>
        <strain evidence="2">SAG 1488-6</strain>
    </source>
</reference>
<feature type="domain" description="Smr" evidence="1">
    <location>
        <begin position="127"/>
        <end position="205"/>
    </location>
</feature>